<feature type="region of interest" description="Disordered" evidence="1">
    <location>
        <begin position="206"/>
        <end position="236"/>
    </location>
</feature>
<keyword evidence="3" id="KW-1185">Reference proteome</keyword>
<proteinExistence type="predicted"/>
<dbReference type="EnsemblMetazoa" id="CLYHEMT024664.1">
    <property type="protein sequence ID" value="CLYHEMP024664.1"/>
    <property type="gene ID" value="CLYHEMG024664"/>
</dbReference>
<sequence length="551" mass="63488">MHQTDQLYYIAFDPFSLVDLKFQEGFNNLCDEEKLDKSKIKAFSIGDALKGSTIDISDVYDMMYPPRVNLCRVLEYLYSDKTKHLGFMIDEFPGDFLTTKYAENLKESLEKNFQDTTVILALQSVEKKRKVVKSGFFNDDVKEVERCDYHQTGMKVFTLDKTMRMAVNIHQMIEIFQKEIEMEIVDVPLEYKTLILRIPYAPSARKTRKASKDVPLKPQEQKKQKQPRPMDAVSLQDNPNYQSVRRKTNIASFYDPEKLLTDINAQSGSVSKKLSTSFSYVLGQSGHQIKSDSKPNLIYLNDFRFDFNNFNSSDAAYLSAILRRLMKKDIQLTVICGTLEELTILKYVFQHNLEVSEITTFAPSLTGKYPTKAEKWEALKTGKVLLTCYRGFRGCEMDHCILFTNPEDNVPKNSYIEMLTRAINFVDIIVLPVKESSRVSGLIGIFDKWLQAGLVSPTHTKRSSTNITFSSLEELDDIVLYDIVPLDQTCDHNDERQILQVIEDSSLFNHSHIDAAVKNLQQFRTRHFGYELRDTSERQNNVTIDGITYDF</sequence>
<evidence type="ECO:0000313" key="3">
    <source>
        <dbReference type="Proteomes" id="UP000594262"/>
    </source>
</evidence>
<dbReference type="OrthoDB" id="6038521at2759"/>
<name>A0A7M5XKS1_9CNID</name>
<reference evidence="2" key="1">
    <citation type="submission" date="2021-01" db="UniProtKB">
        <authorList>
            <consortium name="EnsemblMetazoa"/>
        </authorList>
    </citation>
    <scope>IDENTIFICATION</scope>
</reference>
<feature type="compositionally biased region" description="Basic and acidic residues" evidence="1">
    <location>
        <begin position="210"/>
        <end position="223"/>
    </location>
</feature>
<accession>A0A7M5XKS1</accession>
<dbReference type="AlphaFoldDB" id="A0A7M5XKS1"/>
<organism evidence="2 3">
    <name type="scientific">Clytia hemisphaerica</name>
    <dbReference type="NCBI Taxonomy" id="252671"/>
    <lineage>
        <taxon>Eukaryota</taxon>
        <taxon>Metazoa</taxon>
        <taxon>Cnidaria</taxon>
        <taxon>Hydrozoa</taxon>
        <taxon>Hydroidolina</taxon>
        <taxon>Leptothecata</taxon>
        <taxon>Obeliida</taxon>
        <taxon>Clytiidae</taxon>
        <taxon>Clytia</taxon>
    </lineage>
</organism>
<evidence type="ECO:0000313" key="2">
    <source>
        <dbReference type="EnsemblMetazoa" id="CLYHEMP024664.1"/>
    </source>
</evidence>
<evidence type="ECO:0000256" key="1">
    <source>
        <dbReference type="SAM" id="MobiDB-lite"/>
    </source>
</evidence>
<protein>
    <submittedName>
        <fullName evidence="2">Uncharacterized protein</fullName>
    </submittedName>
</protein>
<dbReference type="Proteomes" id="UP000594262">
    <property type="component" value="Unplaced"/>
</dbReference>